<sequence length="426" mass="46705">MPFSDMTLHTRVNRQFNEALRIIPMSVQASGSLADDFCRQISSLPCPNPSLVSLSLGEHNNNLRGPALAHLKSAFSRALFPSLHSFHVEIHSELGEEGIFDLISSMLEGGLPSLTNLDFSGSYVGVQSTRRLAGILGVEPYKFDKLKSFNMSRNGTAEFGSKYLIKALADPKTTPSLTHLDLCRNDMGRGFRTLPKCMKTTLNKSLTWVDFSNNNIQSDDMMFACDDCFGTVGAHKITYFDISWNALTDVSAGHCVSLFFGSGENQIVTLDLSGVQGEHKFATALGTVIAGGGFSKLESLDISRNSLNRPGCEKLMTAFKTKLTPNLHKLNMAVCSLGDAGVSLICVAFRERAFEPLRHLDLSANNATKSLVHLATTLKENLGCTKMTTLVIAKNTAPGDRKGQLPYMFKDRWFEEEMDLDIVGDK</sequence>
<accession>A0ABQ6N0D6</accession>
<dbReference type="Gene3D" id="3.80.10.10">
    <property type="entry name" value="Ribonuclease Inhibitor"/>
    <property type="match status" value="2"/>
</dbReference>
<evidence type="ECO:0000313" key="4">
    <source>
        <dbReference type="EMBL" id="GMI37450.1"/>
    </source>
</evidence>
<dbReference type="EMBL" id="BRYB01001975">
    <property type="protein sequence ID" value="GMI37450.1"/>
    <property type="molecule type" value="Genomic_DNA"/>
</dbReference>
<dbReference type="PANTHER" id="PTHR24113:SF12">
    <property type="entry name" value="RAN GTPASE-ACTIVATING PROTEIN 1"/>
    <property type="match status" value="1"/>
</dbReference>
<evidence type="ECO:0000313" key="5">
    <source>
        <dbReference type="Proteomes" id="UP001165060"/>
    </source>
</evidence>
<protein>
    <submittedName>
        <fullName evidence="4">Uncharacterized protein</fullName>
    </submittedName>
</protein>
<keyword evidence="1" id="KW-0343">GTPase activation</keyword>
<reference evidence="4 5" key="1">
    <citation type="journal article" date="2023" name="Commun. Biol.">
        <title>Genome analysis of Parmales, the sister group of diatoms, reveals the evolutionary specialization of diatoms from phago-mixotrophs to photoautotrophs.</title>
        <authorList>
            <person name="Ban H."/>
            <person name="Sato S."/>
            <person name="Yoshikawa S."/>
            <person name="Yamada K."/>
            <person name="Nakamura Y."/>
            <person name="Ichinomiya M."/>
            <person name="Sato N."/>
            <person name="Blanc-Mathieu R."/>
            <person name="Endo H."/>
            <person name="Kuwata A."/>
            <person name="Ogata H."/>
        </authorList>
    </citation>
    <scope>NUCLEOTIDE SEQUENCE [LARGE SCALE GENOMIC DNA]</scope>
</reference>
<keyword evidence="3" id="KW-0677">Repeat</keyword>
<keyword evidence="5" id="KW-1185">Reference proteome</keyword>
<dbReference type="Pfam" id="PF13516">
    <property type="entry name" value="LRR_6"/>
    <property type="match status" value="2"/>
</dbReference>
<dbReference type="InterPro" id="IPR032675">
    <property type="entry name" value="LRR_dom_sf"/>
</dbReference>
<keyword evidence="2" id="KW-0433">Leucine-rich repeat</keyword>
<evidence type="ECO:0000256" key="1">
    <source>
        <dbReference type="ARBA" id="ARBA00022468"/>
    </source>
</evidence>
<dbReference type="SUPFAM" id="SSF52047">
    <property type="entry name" value="RNI-like"/>
    <property type="match status" value="1"/>
</dbReference>
<comment type="caution">
    <text evidence="4">The sequence shown here is derived from an EMBL/GenBank/DDBJ whole genome shotgun (WGS) entry which is preliminary data.</text>
</comment>
<name>A0ABQ6N0D6_9STRA</name>
<dbReference type="Proteomes" id="UP001165060">
    <property type="component" value="Unassembled WGS sequence"/>
</dbReference>
<dbReference type="PANTHER" id="PTHR24113">
    <property type="entry name" value="RAN GTPASE-ACTIVATING PROTEIN 1"/>
    <property type="match status" value="1"/>
</dbReference>
<organism evidence="4 5">
    <name type="scientific">Tetraparma gracilis</name>
    <dbReference type="NCBI Taxonomy" id="2962635"/>
    <lineage>
        <taxon>Eukaryota</taxon>
        <taxon>Sar</taxon>
        <taxon>Stramenopiles</taxon>
        <taxon>Ochrophyta</taxon>
        <taxon>Bolidophyceae</taxon>
        <taxon>Parmales</taxon>
        <taxon>Triparmaceae</taxon>
        <taxon>Tetraparma</taxon>
    </lineage>
</organism>
<dbReference type="InterPro" id="IPR001611">
    <property type="entry name" value="Leu-rich_rpt"/>
</dbReference>
<evidence type="ECO:0000256" key="2">
    <source>
        <dbReference type="ARBA" id="ARBA00022614"/>
    </source>
</evidence>
<dbReference type="SMART" id="SM00368">
    <property type="entry name" value="LRR_RI"/>
    <property type="match status" value="3"/>
</dbReference>
<proteinExistence type="predicted"/>
<gene>
    <name evidence="4" type="ORF">TeGR_g11543</name>
</gene>
<dbReference type="InterPro" id="IPR027038">
    <property type="entry name" value="RanGap"/>
</dbReference>
<evidence type="ECO:0000256" key="3">
    <source>
        <dbReference type="ARBA" id="ARBA00022737"/>
    </source>
</evidence>